<proteinExistence type="predicted"/>
<protein>
    <submittedName>
        <fullName evidence="1">Uncharacterized protein</fullName>
    </submittedName>
</protein>
<dbReference type="EMBL" id="KC292029">
    <property type="protein sequence ID" value="AGM11865.1"/>
    <property type="molecule type" value="Genomic_DNA"/>
</dbReference>
<dbReference type="GeneID" id="16193480"/>
<dbReference type="Proteomes" id="UP000202086">
    <property type="component" value="Segment"/>
</dbReference>
<dbReference type="RefSeq" id="YP_008059564.1">
    <property type="nucleotide sequence ID" value="NC_021330.1"/>
</dbReference>
<organism evidence="1 2">
    <name type="scientific">Haloarcula californiae tailed virus 1</name>
    <dbReference type="NCBI Taxonomy" id="1273746"/>
    <lineage>
        <taxon>Viruses</taxon>
        <taxon>Duplodnaviria</taxon>
        <taxon>Heunggongvirae</taxon>
        <taxon>Uroviricota</taxon>
        <taxon>Caudoviricetes</taxon>
        <taxon>Thumleimavirales</taxon>
        <taxon>Druskaviridae</taxon>
        <taxon>Hacavirus</taxon>
        <taxon>Hacavirus italiense</taxon>
        <taxon>Hacavirus HCTV1</taxon>
    </lineage>
</organism>
<name>R4TA97_9CAUD</name>
<reference evidence="1 2" key="1">
    <citation type="submission" date="2012-12" db="EMBL/GenBank/DDBJ databases">
        <authorList>
            <person name="Sencilo A."/>
            <person name="Jacobs-Sera D."/>
            <person name="Russell D.A."/>
            <person name="Ko C."/>
            <person name="Atanasova N."/>
            <person name="Osterlund E."/>
            <person name="Oksanen H.M."/>
            <person name="Bamford D.H."/>
            <person name="Hatfull G.F."/>
            <person name="Roine E."/>
            <person name="Hendrix R.W."/>
        </authorList>
    </citation>
    <scope>NUCLEOTIDE SEQUENCE [LARGE SCALE GENOMIC DNA]</scope>
</reference>
<evidence type="ECO:0000313" key="1">
    <source>
        <dbReference type="EMBL" id="AGM11865.1"/>
    </source>
</evidence>
<sequence length="130" mass="15245">MTRWTDHFHHATEFYDAGVRVFIRGGRKEMTEDDIEDARSRVEQWAEMDCGNAVRVNGCADEAPYYEMPWCEGPMGPYWFTERWCEACIEEMPDARIEDGEVVVDFTDNERIEYDEVRSSEITDDGNVQK</sequence>
<dbReference type="KEGG" id="vg:16193480"/>
<gene>
    <name evidence="1" type="primary">2</name>
    <name evidence="1" type="ORF">DNAM5_2</name>
</gene>
<evidence type="ECO:0000313" key="2">
    <source>
        <dbReference type="Proteomes" id="UP000202086"/>
    </source>
</evidence>
<accession>R4TA97</accession>
<keyword evidence="2" id="KW-1185">Reference proteome</keyword>